<feature type="domain" description="Glucose-methanol-choline oxidoreductase N-terminal" evidence="6">
    <location>
        <begin position="81"/>
        <end position="302"/>
    </location>
</feature>
<sequence>MTGDIQDTLWDVIVIGAGMGGGIVGRRLAEMGLSVLFVEKGPNGHRAERQGLNPDMADPVARQLRGYWPGPMRATINGRASEFFGPLGAGVGGSSVFYAATLERPERHDLEATEDRPHPTGGWPVGFDAMRPWYARAEALLHVCGEADPLSPEPPADLAKPPPLSAGDSALMTSLTRAGLHPYRLHSAIRYLEGCHDCLGVKCPRPCKMDGRSAGVEPALATGRARLLDNCTVKRLCGAPGRISHIEVTRRGAAFDLRARRFVLAAGAFGSPRLLLASHAAHWPGGCANESGLVGRNLMFHLNEVFALWPPRAAHAPGPGKAISLRDLYHRDGQRFGTVQAMGIDAGYGEIVHFLNGMFDRSALRHIRPLRQLTRIPALIAARLMGQAKVFVGLMEDLGYPENRVTWDEDAPEALDFTYHLHGELLTRRRAFRRAISKALRGHRRLFLTHQPELNFGHPCGTLRFGNDPKTSVLNADCRAHGLDNLYVSDASFMPSSMGVNPSLTIAANALRVAEAIGTSLPKDATE</sequence>
<evidence type="ECO:0000256" key="5">
    <source>
        <dbReference type="ARBA" id="ARBA00023002"/>
    </source>
</evidence>
<evidence type="ECO:0000259" key="7">
    <source>
        <dbReference type="Pfam" id="PF05199"/>
    </source>
</evidence>
<feature type="domain" description="Glucose-methanol-choline oxidoreductase C-terminal" evidence="7">
    <location>
        <begin position="455"/>
        <end position="510"/>
    </location>
</feature>
<dbReference type="PANTHER" id="PTHR42784:SF1">
    <property type="entry name" value="PYRANOSE 2-OXIDASE"/>
    <property type="match status" value="1"/>
</dbReference>
<dbReference type="STRING" id="1005928.SAMN04487859_11539"/>
<dbReference type="EMBL" id="FOVP01000015">
    <property type="protein sequence ID" value="SFO08124.1"/>
    <property type="molecule type" value="Genomic_DNA"/>
</dbReference>
<dbReference type="SUPFAM" id="SSF51905">
    <property type="entry name" value="FAD/NAD(P)-binding domain"/>
    <property type="match status" value="1"/>
</dbReference>
<dbReference type="InterPro" id="IPR000172">
    <property type="entry name" value="GMC_OxRdtase_N"/>
</dbReference>
<dbReference type="Pfam" id="PF00732">
    <property type="entry name" value="GMC_oxred_N"/>
    <property type="match status" value="1"/>
</dbReference>
<accession>A0A1I5E9D2</accession>
<organism evidence="8 9">
    <name type="scientific">Roseovarius lutimaris</name>
    <dbReference type="NCBI Taxonomy" id="1005928"/>
    <lineage>
        <taxon>Bacteria</taxon>
        <taxon>Pseudomonadati</taxon>
        <taxon>Pseudomonadota</taxon>
        <taxon>Alphaproteobacteria</taxon>
        <taxon>Rhodobacterales</taxon>
        <taxon>Roseobacteraceae</taxon>
        <taxon>Roseovarius</taxon>
    </lineage>
</organism>
<evidence type="ECO:0000256" key="1">
    <source>
        <dbReference type="ARBA" id="ARBA00001974"/>
    </source>
</evidence>
<dbReference type="GO" id="GO:0016614">
    <property type="term" value="F:oxidoreductase activity, acting on CH-OH group of donors"/>
    <property type="evidence" value="ECO:0007669"/>
    <property type="project" value="InterPro"/>
</dbReference>
<keyword evidence="3" id="KW-0285">Flavoprotein</keyword>
<dbReference type="InterPro" id="IPR051473">
    <property type="entry name" value="P2Ox-like"/>
</dbReference>
<dbReference type="Pfam" id="PF05199">
    <property type="entry name" value="GMC_oxred_C"/>
    <property type="match status" value="1"/>
</dbReference>
<dbReference type="GO" id="GO:0050660">
    <property type="term" value="F:flavin adenine dinucleotide binding"/>
    <property type="evidence" value="ECO:0007669"/>
    <property type="project" value="InterPro"/>
</dbReference>
<evidence type="ECO:0000313" key="8">
    <source>
        <dbReference type="EMBL" id="SFO08124.1"/>
    </source>
</evidence>
<dbReference type="Proteomes" id="UP000198599">
    <property type="component" value="Unassembled WGS sequence"/>
</dbReference>
<comment type="similarity">
    <text evidence="2">Belongs to the GMC oxidoreductase family.</text>
</comment>
<dbReference type="OrthoDB" id="9798604at2"/>
<gene>
    <name evidence="8" type="ORF">SAMN04487859_11539</name>
</gene>
<keyword evidence="9" id="KW-1185">Reference proteome</keyword>
<proteinExistence type="inferred from homology"/>
<reference evidence="9" key="1">
    <citation type="submission" date="2016-10" db="EMBL/GenBank/DDBJ databases">
        <authorList>
            <person name="Varghese N."/>
            <person name="Submissions S."/>
        </authorList>
    </citation>
    <scope>NUCLEOTIDE SEQUENCE [LARGE SCALE GENOMIC DNA]</scope>
    <source>
        <strain evidence="9">DSM 28463</strain>
    </source>
</reference>
<keyword evidence="4" id="KW-0274">FAD</keyword>
<dbReference type="RefSeq" id="WP_092839937.1">
    <property type="nucleotide sequence ID" value="NZ_FOVP01000015.1"/>
</dbReference>
<dbReference type="InterPro" id="IPR036188">
    <property type="entry name" value="FAD/NAD-bd_sf"/>
</dbReference>
<evidence type="ECO:0000256" key="3">
    <source>
        <dbReference type="ARBA" id="ARBA00022630"/>
    </source>
</evidence>
<dbReference type="PANTHER" id="PTHR42784">
    <property type="entry name" value="PYRANOSE 2-OXIDASE"/>
    <property type="match status" value="1"/>
</dbReference>
<evidence type="ECO:0000313" key="9">
    <source>
        <dbReference type="Proteomes" id="UP000198599"/>
    </source>
</evidence>
<name>A0A1I5E9D2_9RHOB</name>
<evidence type="ECO:0000256" key="2">
    <source>
        <dbReference type="ARBA" id="ARBA00010790"/>
    </source>
</evidence>
<comment type="cofactor">
    <cofactor evidence="1">
        <name>FAD</name>
        <dbReference type="ChEBI" id="CHEBI:57692"/>
    </cofactor>
</comment>
<dbReference type="InterPro" id="IPR007867">
    <property type="entry name" value="GMC_OxRtase_C"/>
</dbReference>
<evidence type="ECO:0000256" key="4">
    <source>
        <dbReference type="ARBA" id="ARBA00022827"/>
    </source>
</evidence>
<protein>
    <submittedName>
        <fullName evidence="8">Choline dehydrogenase</fullName>
    </submittedName>
</protein>
<dbReference type="Gene3D" id="3.50.50.60">
    <property type="entry name" value="FAD/NAD(P)-binding domain"/>
    <property type="match status" value="2"/>
</dbReference>
<keyword evidence="5" id="KW-0560">Oxidoreductase</keyword>
<evidence type="ECO:0000259" key="6">
    <source>
        <dbReference type="Pfam" id="PF00732"/>
    </source>
</evidence>
<dbReference type="AlphaFoldDB" id="A0A1I5E9D2"/>